<feature type="region of interest" description="Disordered" evidence="1">
    <location>
        <begin position="512"/>
        <end position="531"/>
    </location>
</feature>
<dbReference type="SUPFAM" id="SSF56300">
    <property type="entry name" value="Metallo-dependent phosphatases"/>
    <property type="match status" value="1"/>
</dbReference>
<evidence type="ECO:0000313" key="6">
    <source>
        <dbReference type="Proteomes" id="UP000244240"/>
    </source>
</evidence>
<sequence length="551" mass="62752">MNDSHSEISRRDFLKSAGKIATMALGFIVLHPFSGVIRAMPRFPEYPFTLGVASGDPLPDGIVLWTRLVSDPLNASAHPTDGISVKWELSEDEGFRKVVRSGTAIARPELAHSVHVDVRGLKPGREYWYRFKSGSEISPVGRTQTAPASNERVNELTFAFVSCQNYEHGYYTAYQHMAKEDLDLVIHLGDYIYEYAPHRYVARSGNVRQHRGGEAKTLAEYRDRYAQYRSDPDLQTAHARFPWLVVWDDHEVNNNYAGDHPETRESPESFLRRRAEAYQAYYEHMPLRLSSLPDGRHMQLHRRLAFGDLADFHMLDTRQYRSDQVRGENWMKRGRKSLDPDRTLLGREQERWLLKGLSRSGARWNILAQQVFFSQRVWRKGGRALLNMDAWDGYAAARDRLLEFFARGRVSNPVILTGDVHSNWACDLKSDFDNPRSSTVGAEFVGTSVSSGGDGNDTGKNARRILADNPHIHFFNNQRGYVRCHLTRDLWQTDYRVVPYVSRPGAPIHTQSSFVVENGNPGVQRAGGSARREVRIGKPALAPNRQTDLQL</sequence>
<keyword evidence="6" id="KW-1185">Reference proteome</keyword>
<dbReference type="InterPro" id="IPR052900">
    <property type="entry name" value="Phospholipid_Metab_Enz"/>
</dbReference>
<dbReference type="PANTHER" id="PTHR43606">
    <property type="entry name" value="PHOSPHATASE, PUTATIVE (AFU_ORTHOLOGUE AFUA_6G08710)-RELATED"/>
    <property type="match status" value="1"/>
</dbReference>
<reference evidence="5 6" key="1">
    <citation type="submission" date="2018-04" db="EMBL/GenBank/DDBJ databases">
        <title>Genomic Encyclopedia of Archaeal and Bacterial Type Strains, Phase II (KMG-II): from individual species to whole genera.</title>
        <authorList>
            <person name="Goeker M."/>
        </authorList>
    </citation>
    <scope>NUCLEOTIDE SEQUENCE [LARGE SCALE GENOMIC DNA]</scope>
    <source>
        <strain evidence="5 6">DSM 45787</strain>
    </source>
</reference>
<dbReference type="InterPro" id="IPR032093">
    <property type="entry name" value="PhoD_N"/>
</dbReference>
<keyword evidence="2" id="KW-0472">Membrane</keyword>
<dbReference type="Proteomes" id="UP000244240">
    <property type="component" value="Unassembled WGS sequence"/>
</dbReference>
<evidence type="ECO:0000259" key="3">
    <source>
        <dbReference type="Pfam" id="PF09423"/>
    </source>
</evidence>
<dbReference type="AlphaFoldDB" id="A0A2T6B244"/>
<dbReference type="InterPro" id="IPR018946">
    <property type="entry name" value="PhoD-like_MPP"/>
</dbReference>
<dbReference type="PANTHER" id="PTHR43606:SF2">
    <property type="entry name" value="ALKALINE PHOSPHATASE FAMILY PROTEIN (AFU_ORTHOLOGUE AFUA_5G03860)"/>
    <property type="match status" value="1"/>
</dbReference>
<dbReference type="CDD" id="cd07389">
    <property type="entry name" value="MPP_PhoD"/>
    <property type="match status" value="1"/>
</dbReference>
<dbReference type="Pfam" id="PF09423">
    <property type="entry name" value="PhoD"/>
    <property type="match status" value="1"/>
</dbReference>
<protein>
    <submittedName>
        <fullName evidence="5">Alkaline phosphatase D</fullName>
    </submittedName>
</protein>
<dbReference type="Gene3D" id="2.60.40.380">
    <property type="entry name" value="Purple acid phosphatase-like, N-terminal"/>
    <property type="match status" value="1"/>
</dbReference>
<proteinExistence type="predicted"/>
<evidence type="ECO:0000256" key="2">
    <source>
        <dbReference type="SAM" id="Phobius"/>
    </source>
</evidence>
<keyword evidence="2" id="KW-0812">Transmembrane</keyword>
<feature type="domain" description="PhoD-like phosphatase metallophosphatase" evidence="3">
    <location>
        <begin position="158"/>
        <end position="495"/>
    </location>
</feature>
<dbReference type="OrthoDB" id="9763616at2"/>
<evidence type="ECO:0000256" key="1">
    <source>
        <dbReference type="SAM" id="MobiDB-lite"/>
    </source>
</evidence>
<feature type="transmembrane region" description="Helical" evidence="2">
    <location>
        <begin position="20"/>
        <end position="40"/>
    </location>
</feature>
<evidence type="ECO:0000313" key="5">
    <source>
        <dbReference type="EMBL" id="PTX50141.1"/>
    </source>
</evidence>
<organism evidence="5 6">
    <name type="scientific">Melghirimyces profundicolus</name>
    <dbReference type="NCBI Taxonomy" id="1242148"/>
    <lineage>
        <taxon>Bacteria</taxon>
        <taxon>Bacillati</taxon>
        <taxon>Bacillota</taxon>
        <taxon>Bacilli</taxon>
        <taxon>Bacillales</taxon>
        <taxon>Thermoactinomycetaceae</taxon>
        <taxon>Melghirimyces</taxon>
    </lineage>
</organism>
<dbReference type="InterPro" id="IPR038607">
    <property type="entry name" value="PhoD-like_sf"/>
</dbReference>
<dbReference type="InterPro" id="IPR006311">
    <property type="entry name" value="TAT_signal"/>
</dbReference>
<dbReference type="Pfam" id="PF16655">
    <property type="entry name" value="PhoD_N"/>
    <property type="match status" value="1"/>
</dbReference>
<gene>
    <name evidence="5" type="ORF">C8P63_13824</name>
</gene>
<feature type="domain" description="Phospholipase D N-terminal" evidence="4">
    <location>
        <begin position="50"/>
        <end position="145"/>
    </location>
</feature>
<dbReference type="RefSeq" id="WP_108026367.1">
    <property type="nucleotide sequence ID" value="NZ_QBKR01000038.1"/>
</dbReference>
<accession>A0A2T6B244</accession>
<comment type="caution">
    <text evidence="5">The sequence shown here is derived from an EMBL/GenBank/DDBJ whole genome shotgun (WGS) entry which is preliminary data.</text>
</comment>
<dbReference type="InterPro" id="IPR029052">
    <property type="entry name" value="Metallo-depent_PP-like"/>
</dbReference>
<dbReference type="EMBL" id="QBKR01000038">
    <property type="protein sequence ID" value="PTX50141.1"/>
    <property type="molecule type" value="Genomic_DNA"/>
</dbReference>
<dbReference type="PROSITE" id="PS51318">
    <property type="entry name" value="TAT"/>
    <property type="match status" value="1"/>
</dbReference>
<dbReference type="Gene3D" id="3.60.21.70">
    <property type="entry name" value="PhoD-like phosphatase"/>
    <property type="match status" value="1"/>
</dbReference>
<evidence type="ECO:0000259" key="4">
    <source>
        <dbReference type="Pfam" id="PF16655"/>
    </source>
</evidence>
<keyword evidence="2" id="KW-1133">Transmembrane helix</keyword>
<name>A0A2T6B244_9BACL</name>